<evidence type="ECO:0000256" key="2">
    <source>
        <dbReference type="ARBA" id="ARBA00023235"/>
    </source>
</evidence>
<name>A0A5F9CNC8_RABIT</name>
<comment type="function">
    <text evidence="3">PPIases accelerate the folding of proteins. It catalyzes the cis-trans isomerization of proline imidic peptide bonds in oligopeptides.</text>
</comment>
<sequence length="136" mass="14886">PDTERQICPPSAIGNPAVSVDITVNGKPLGHVSFKLFTDKVPKTVENFCALSTGDKGFGYKGSYFHRIIPGFMCQGGNFTRHNRTGGESMHGEKFDDEVLAPCLWQMLDPMHMVLSSSSALPRVHSRMASRCSLAE</sequence>
<accession>A0A5F9CNC8</accession>
<comment type="similarity">
    <text evidence="3">Belongs to the cyclophilin-type PPIase family.</text>
</comment>
<dbReference type="EC" id="5.2.1.8" evidence="3"/>
<dbReference type="GeneTree" id="ENSGT00950000183087"/>
<proteinExistence type="inferred from homology"/>
<dbReference type="PANTHER" id="PTHR11071:SF532">
    <property type="entry name" value="PEPTIDYL-PROLYL CIS-TRANS ISOMERASE"/>
    <property type="match status" value="1"/>
</dbReference>
<evidence type="ECO:0000256" key="3">
    <source>
        <dbReference type="RuleBase" id="RU363019"/>
    </source>
</evidence>
<dbReference type="GO" id="GO:0003755">
    <property type="term" value="F:peptidyl-prolyl cis-trans isomerase activity"/>
    <property type="evidence" value="ECO:0007669"/>
    <property type="project" value="UniProtKB-UniRule"/>
</dbReference>
<dbReference type="SUPFAM" id="SSF50891">
    <property type="entry name" value="Cyclophilin-like"/>
    <property type="match status" value="1"/>
</dbReference>
<evidence type="ECO:0000313" key="5">
    <source>
        <dbReference type="Ensembl" id="ENSOCUP00000035150.1"/>
    </source>
</evidence>
<dbReference type="InParanoid" id="A0A5F9CNC8"/>
<dbReference type="InterPro" id="IPR029000">
    <property type="entry name" value="Cyclophilin-like_dom_sf"/>
</dbReference>
<dbReference type="PANTHER" id="PTHR11071">
    <property type="entry name" value="PEPTIDYL-PROLYL CIS-TRANS ISOMERASE"/>
    <property type="match status" value="1"/>
</dbReference>
<dbReference type="Gene3D" id="2.40.100.10">
    <property type="entry name" value="Cyclophilin-like"/>
    <property type="match status" value="1"/>
</dbReference>
<reference evidence="5" key="2">
    <citation type="submission" date="2025-08" db="UniProtKB">
        <authorList>
            <consortium name="Ensembl"/>
        </authorList>
    </citation>
    <scope>IDENTIFICATION</scope>
    <source>
        <strain evidence="5">Thorbecke</strain>
    </source>
</reference>
<dbReference type="InterPro" id="IPR002130">
    <property type="entry name" value="Cyclophilin-type_PPIase_dom"/>
</dbReference>
<dbReference type="InterPro" id="IPR020892">
    <property type="entry name" value="Cyclophilin-type_PPIase_CS"/>
</dbReference>
<evidence type="ECO:0000259" key="4">
    <source>
        <dbReference type="PROSITE" id="PS50072"/>
    </source>
</evidence>
<dbReference type="AlphaFoldDB" id="A0A5F9CNC8"/>
<dbReference type="Pfam" id="PF00160">
    <property type="entry name" value="Pro_isomerase"/>
    <property type="match status" value="1"/>
</dbReference>
<evidence type="ECO:0000313" key="6">
    <source>
        <dbReference type="Proteomes" id="UP000001811"/>
    </source>
</evidence>
<dbReference type="Bgee" id="ENSOCUG00000035955">
    <property type="expression patterns" value="Expressed in skin of back"/>
</dbReference>
<reference evidence="5 6" key="1">
    <citation type="journal article" date="2011" name="Nature">
        <title>A high-resolution map of human evolutionary constraint using 29 mammals.</title>
        <authorList>
            <person name="Lindblad-Toh K."/>
            <person name="Garber M."/>
            <person name="Zuk O."/>
            <person name="Lin M.F."/>
            <person name="Parker B.J."/>
            <person name="Washietl S."/>
            <person name="Kheradpour P."/>
            <person name="Ernst J."/>
            <person name="Jordan G."/>
            <person name="Mauceli E."/>
            <person name="Ward L.D."/>
            <person name="Lowe C.B."/>
            <person name="Holloway A.K."/>
            <person name="Clamp M."/>
            <person name="Gnerre S."/>
            <person name="Alfoldi J."/>
            <person name="Beal K."/>
            <person name="Chang J."/>
            <person name="Clawson H."/>
            <person name="Cuff J."/>
            <person name="Di Palma F."/>
            <person name="Fitzgerald S."/>
            <person name="Flicek P."/>
            <person name="Guttman M."/>
            <person name="Hubisz M.J."/>
            <person name="Jaffe D.B."/>
            <person name="Jungreis I."/>
            <person name="Kent W.J."/>
            <person name="Kostka D."/>
            <person name="Lara M."/>
            <person name="Martins A.L."/>
            <person name="Massingham T."/>
            <person name="Moltke I."/>
            <person name="Raney B.J."/>
            <person name="Rasmussen M.D."/>
            <person name="Robinson J."/>
            <person name="Stark A."/>
            <person name="Vilella A.J."/>
            <person name="Wen J."/>
            <person name="Xie X."/>
            <person name="Zody M.C."/>
            <person name="Baldwin J."/>
            <person name="Bloom T."/>
            <person name="Chin C.W."/>
            <person name="Heiman D."/>
            <person name="Nicol R."/>
            <person name="Nusbaum C."/>
            <person name="Young S."/>
            <person name="Wilkinson J."/>
            <person name="Worley K.C."/>
            <person name="Kovar C.L."/>
            <person name="Muzny D.M."/>
            <person name="Gibbs R.A."/>
            <person name="Cree A."/>
            <person name="Dihn H.H."/>
            <person name="Fowler G."/>
            <person name="Jhangiani S."/>
            <person name="Joshi V."/>
            <person name="Lee S."/>
            <person name="Lewis L.R."/>
            <person name="Nazareth L.V."/>
            <person name="Okwuonu G."/>
            <person name="Santibanez J."/>
            <person name="Warren W.C."/>
            <person name="Mardis E.R."/>
            <person name="Weinstock G.M."/>
            <person name="Wilson R.K."/>
            <person name="Delehaunty K."/>
            <person name="Dooling D."/>
            <person name="Fronik C."/>
            <person name="Fulton L."/>
            <person name="Fulton B."/>
            <person name="Graves T."/>
            <person name="Minx P."/>
            <person name="Sodergren E."/>
            <person name="Birney E."/>
            <person name="Margulies E.H."/>
            <person name="Herrero J."/>
            <person name="Green E.D."/>
            <person name="Haussler D."/>
            <person name="Siepel A."/>
            <person name="Goldman N."/>
            <person name="Pollard K.S."/>
            <person name="Pedersen J.S."/>
            <person name="Lander E.S."/>
            <person name="Kellis M."/>
        </authorList>
    </citation>
    <scope>NUCLEOTIDE SEQUENCE [LARGE SCALE GENOMIC DNA]</scope>
    <source>
        <strain evidence="6">Thorbecke</strain>
    </source>
</reference>
<dbReference type="PROSITE" id="PS50072">
    <property type="entry name" value="CSA_PPIASE_2"/>
    <property type="match status" value="1"/>
</dbReference>
<dbReference type="GO" id="GO:0006457">
    <property type="term" value="P:protein folding"/>
    <property type="evidence" value="ECO:0007669"/>
    <property type="project" value="InterPro"/>
</dbReference>
<reference evidence="5" key="3">
    <citation type="submission" date="2025-09" db="UniProtKB">
        <authorList>
            <consortium name="Ensembl"/>
        </authorList>
    </citation>
    <scope>IDENTIFICATION</scope>
    <source>
        <strain evidence="5">Thorbecke</strain>
    </source>
</reference>
<evidence type="ECO:0000256" key="1">
    <source>
        <dbReference type="ARBA" id="ARBA00023110"/>
    </source>
</evidence>
<dbReference type="PROSITE" id="PS00170">
    <property type="entry name" value="CSA_PPIASE_1"/>
    <property type="match status" value="1"/>
</dbReference>
<dbReference type="STRING" id="9986.ENSOCUP00000035150"/>
<dbReference type="GO" id="GO:0005737">
    <property type="term" value="C:cytoplasm"/>
    <property type="evidence" value="ECO:0007669"/>
    <property type="project" value="TreeGrafter"/>
</dbReference>
<dbReference type="SMR" id="A0A5F9CNC8"/>
<dbReference type="Proteomes" id="UP000001811">
    <property type="component" value="Unplaced"/>
</dbReference>
<feature type="domain" description="PPIase cyclophilin-type" evidence="4">
    <location>
        <begin position="19"/>
        <end position="136"/>
    </location>
</feature>
<comment type="catalytic activity">
    <reaction evidence="3">
        <text>[protein]-peptidylproline (omega=180) = [protein]-peptidylproline (omega=0)</text>
        <dbReference type="Rhea" id="RHEA:16237"/>
        <dbReference type="Rhea" id="RHEA-COMP:10747"/>
        <dbReference type="Rhea" id="RHEA-COMP:10748"/>
        <dbReference type="ChEBI" id="CHEBI:83833"/>
        <dbReference type="ChEBI" id="CHEBI:83834"/>
        <dbReference type="EC" id="5.2.1.8"/>
    </reaction>
</comment>
<keyword evidence="2 3" id="KW-0413">Isomerase</keyword>
<dbReference type="GO" id="GO:0016018">
    <property type="term" value="F:cyclosporin A binding"/>
    <property type="evidence" value="ECO:0007669"/>
    <property type="project" value="TreeGrafter"/>
</dbReference>
<dbReference type="PRINTS" id="PR00153">
    <property type="entry name" value="CSAPPISMRASE"/>
</dbReference>
<protein>
    <recommendedName>
        <fullName evidence="3">Peptidyl-prolyl cis-trans isomerase</fullName>
        <shortName evidence="3">PPIase</shortName>
        <ecNumber evidence="3">5.2.1.8</ecNumber>
    </recommendedName>
</protein>
<dbReference type="Ensembl" id="ENSOCUT00000035089.1">
    <property type="protein sequence ID" value="ENSOCUP00000035150.1"/>
    <property type="gene ID" value="ENSOCUG00000035955.1"/>
</dbReference>
<keyword evidence="6" id="KW-1185">Reference proteome</keyword>
<organism evidence="5 6">
    <name type="scientific">Oryctolagus cuniculus</name>
    <name type="common">Rabbit</name>
    <dbReference type="NCBI Taxonomy" id="9986"/>
    <lineage>
        <taxon>Eukaryota</taxon>
        <taxon>Metazoa</taxon>
        <taxon>Chordata</taxon>
        <taxon>Craniata</taxon>
        <taxon>Vertebrata</taxon>
        <taxon>Euteleostomi</taxon>
        <taxon>Mammalia</taxon>
        <taxon>Eutheria</taxon>
        <taxon>Euarchontoglires</taxon>
        <taxon>Glires</taxon>
        <taxon>Lagomorpha</taxon>
        <taxon>Leporidae</taxon>
        <taxon>Oryctolagus</taxon>
    </lineage>
</organism>
<keyword evidence="1 3" id="KW-0697">Rotamase</keyword>